<dbReference type="EMBL" id="JACNJD010000238">
    <property type="protein sequence ID" value="MBC8177840.1"/>
    <property type="molecule type" value="Genomic_DNA"/>
</dbReference>
<dbReference type="Gene3D" id="2.40.30.10">
    <property type="entry name" value="Translation factors"/>
    <property type="match status" value="1"/>
</dbReference>
<name>A0A8J6N083_9DELT</name>
<protein>
    <submittedName>
        <fullName evidence="12">FAD/NAD(P)-binding protein</fullName>
    </submittedName>
</protein>
<evidence type="ECO:0000313" key="12">
    <source>
        <dbReference type="EMBL" id="MBC8177840.1"/>
    </source>
</evidence>
<keyword evidence="3 10" id="KW-0001">2Fe-2S</keyword>
<evidence type="ECO:0000256" key="3">
    <source>
        <dbReference type="ARBA" id="ARBA00022714"/>
    </source>
</evidence>
<dbReference type="GO" id="GO:0046872">
    <property type="term" value="F:metal ion binding"/>
    <property type="evidence" value="ECO:0007669"/>
    <property type="project" value="UniProtKB-KW"/>
</dbReference>
<dbReference type="Gene3D" id="2.10.240.10">
    <property type="entry name" value="Dihydroorotate dehydrogenase, electron transfer subunit"/>
    <property type="match status" value="1"/>
</dbReference>
<dbReference type="InterPro" id="IPR037117">
    <property type="entry name" value="Dihydroorotate_DH_ele_sf"/>
</dbReference>
<keyword evidence="8 10" id="KW-0411">Iron-sulfur</keyword>
<dbReference type="InterPro" id="IPR017938">
    <property type="entry name" value="Riboflavin_synthase-like_b-brl"/>
</dbReference>
<dbReference type="GO" id="GO:0016491">
    <property type="term" value="F:oxidoreductase activity"/>
    <property type="evidence" value="ECO:0007669"/>
    <property type="project" value="InterPro"/>
</dbReference>
<dbReference type="AlphaFoldDB" id="A0A8J6N083"/>
<evidence type="ECO:0000256" key="6">
    <source>
        <dbReference type="ARBA" id="ARBA00022982"/>
    </source>
</evidence>
<evidence type="ECO:0000313" key="13">
    <source>
        <dbReference type="Proteomes" id="UP000650524"/>
    </source>
</evidence>
<dbReference type="PANTHER" id="PTHR43513:SF1">
    <property type="entry name" value="ANAEROBIC SULFITE REDUCTASE SUBUNIT B"/>
    <property type="match status" value="1"/>
</dbReference>
<evidence type="ECO:0000256" key="7">
    <source>
        <dbReference type="ARBA" id="ARBA00023004"/>
    </source>
</evidence>
<evidence type="ECO:0000256" key="5">
    <source>
        <dbReference type="ARBA" id="ARBA00022827"/>
    </source>
</evidence>
<comment type="cofactor">
    <cofactor evidence="9">
        <name>[2Fe-2S] cluster</name>
        <dbReference type="ChEBI" id="CHEBI:190135"/>
    </cofactor>
</comment>
<dbReference type="InterPro" id="IPR017927">
    <property type="entry name" value="FAD-bd_FR_type"/>
</dbReference>
<feature type="binding site" evidence="10">
    <location>
        <position position="260"/>
    </location>
    <ligand>
        <name>[2Fe-2S] cluster</name>
        <dbReference type="ChEBI" id="CHEBI:190135"/>
    </ligand>
</feature>
<keyword evidence="5" id="KW-0274">FAD</keyword>
<dbReference type="PRINTS" id="PR00410">
    <property type="entry name" value="PHEHYDRXLASE"/>
</dbReference>
<dbReference type="PANTHER" id="PTHR43513">
    <property type="entry name" value="DIHYDROOROTATE DEHYDROGENASE B (NAD(+)), ELECTRON TRANSFER SUBUNIT"/>
    <property type="match status" value="1"/>
</dbReference>
<evidence type="ECO:0000259" key="11">
    <source>
        <dbReference type="PROSITE" id="PS51384"/>
    </source>
</evidence>
<dbReference type="SUPFAM" id="SSF63380">
    <property type="entry name" value="Riboflavin synthase domain-like"/>
    <property type="match status" value="1"/>
</dbReference>
<keyword evidence="7 10" id="KW-0408">Iron</keyword>
<keyword evidence="2" id="KW-0285">Flavoprotein</keyword>
<accession>A0A8J6N083</accession>
<feature type="domain" description="FAD-binding FR-type" evidence="11">
    <location>
        <begin position="11"/>
        <end position="108"/>
    </location>
</feature>
<dbReference type="InterPro" id="IPR050353">
    <property type="entry name" value="PyrK_electron_transfer"/>
</dbReference>
<feature type="binding site" evidence="10">
    <location>
        <position position="249"/>
    </location>
    <ligand>
        <name>[2Fe-2S] cluster</name>
        <dbReference type="ChEBI" id="CHEBI:190135"/>
    </ligand>
</feature>
<dbReference type="Pfam" id="PF00175">
    <property type="entry name" value="NAD_binding_1"/>
    <property type="match status" value="1"/>
</dbReference>
<evidence type="ECO:0000256" key="1">
    <source>
        <dbReference type="ARBA" id="ARBA00022448"/>
    </source>
</evidence>
<dbReference type="GO" id="GO:0050660">
    <property type="term" value="F:flavin adenine dinucleotide binding"/>
    <property type="evidence" value="ECO:0007669"/>
    <property type="project" value="InterPro"/>
</dbReference>
<keyword evidence="6" id="KW-0249">Electron transport</keyword>
<dbReference type="GO" id="GO:0006221">
    <property type="term" value="P:pyrimidine nucleotide biosynthetic process"/>
    <property type="evidence" value="ECO:0007669"/>
    <property type="project" value="InterPro"/>
</dbReference>
<evidence type="ECO:0000256" key="10">
    <source>
        <dbReference type="PIRSR" id="PIRSR006816-2"/>
    </source>
</evidence>
<dbReference type="InterPro" id="IPR001433">
    <property type="entry name" value="OxRdtase_FAD/NAD-bd"/>
</dbReference>
<keyword evidence="4 10" id="KW-0479">Metal-binding</keyword>
<comment type="cofactor">
    <cofactor evidence="10">
        <name>[2Fe-2S] cluster</name>
        <dbReference type="ChEBI" id="CHEBI:190135"/>
    </cofactor>
    <text evidence="10">Binds 1 [2Fe-2S] cluster per subunit.</text>
</comment>
<feature type="binding site" evidence="10">
    <location>
        <position position="244"/>
    </location>
    <ligand>
        <name>[2Fe-2S] cluster</name>
        <dbReference type="ChEBI" id="CHEBI:190135"/>
    </ligand>
</feature>
<dbReference type="InterPro" id="IPR039261">
    <property type="entry name" value="FNR_nucleotide-bd"/>
</dbReference>
<evidence type="ECO:0000256" key="8">
    <source>
        <dbReference type="ARBA" id="ARBA00023014"/>
    </source>
</evidence>
<comment type="caution">
    <text evidence="12">The sequence shown here is derived from an EMBL/GenBank/DDBJ whole genome shotgun (WGS) entry which is preliminary data.</text>
</comment>
<dbReference type="Gene3D" id="3.40.50.80">
    <property type="entry name" value="Nucleotide-binding domain of ferredoxin-NADP reductase (FNR) module"/>
    <property type="match status" value="1"/>
</dbReference>
<feature type="binding site" evidence="10">
    <location>
        <position position="252"/>
    </location>
    <ligand>
        <name>[2Fe-2S] cluster</name>
        <dbReference type="ChEBI" id="CHEBI:190135"/>
    </ligand>
</feature>
<dbReference type="GO" id="GO:0051537">
    <property type="term" value="F:2 iron, 2 sulfur cluster binding"/>
    <property type="evidence" value="ECO:0007669"/>
    <property type="project" value="UniProtKB-KW"/>
</dbReference>
<dbReference type="PIRSF" id="PIRSF006816">
    <property type="entry name" value="Cyc3_hyd_g"/>
    <property type="match status" value="1"/>
</dbReference>
<evidence type="ECO:0000256" key="4">
    <source>
        <dbReference type="ARBA" id="ARBA00022723"/>
    </source>
</evidence>
<evidence type="ECO:0000256" key="2">
    <source>
        <dbReference type="ARBA" id="ARBA00022630"/>
    </source>
</evidence>
<proteinExistence type="predicted"/>
<dbReference type="InterPro" id="IPR008333">
    <property type="entry name" value="Cbr1-like_FAD-bd_dom"/>
</dbReference>
<keyword evidence="1" id="KW-0813">Transport</keyword>
<gene>
    <name evidence="12" type="ORF">H8E19_10585</name>
</gene>
<dbReference type="InterPro" id="IPR012165">
    <property type="entry name" value="Cyt_c3_hydrogenase_gsu"/>
</dbReference>
<organism evidence="12 13">
    <name type="scientific">Candidatus Desulfacyla euxinica</name>
    <dbReference type="NCBI Taxonomy" id="2841693"/>
    <lineage>
        <taxon>Bacteria</taxon>
        <taxon>Deltaproteobacteria</taxon>
        <taxon>Candidatus Desulfacyla</taxon>
    </lineage>
</organism>
<dbReference type="Proteomes" id="UP000650524">
    <property type="component" value="Unassembled WGS sequence"/>
</dbReference>
<dbReference type="SUPFAM" id="SSF52343">
    <property type="entry name" value="Ferredoxin reductase-like, C-terminal NADP-linked domain"/>
    <property type="match status" value="1"/>
</dbReference>
<dbReference type="Pfam" id="PF10418">
    <property type="entry name" value="DHODB_Fe-S_bind"/>
    <property type="match status" value="1"/>
</dbReference>
<sequence>MNQPMLEDSPYLPKWAEITRIEQLTESEKLFELRLVSGEPLGHTPGQFVELSVMGIGEAPISVSSAPAENGVFELAIRKIGNLTTAIHGSVTGDRVGIRGPFGTHFPVEEAKGKDLLFVAGGIGLIPLRSFIRFVLDHRDDYGEVIVLFGAKNPSERIFLYELEQWGNREDIVYLDSVDKSGPGWQGNVGVITTLFSKIHVDPSRTFCIVVGPPVMYRFVILEAKAKGIPDRQIFLSLERKMKCGIGKCGHCQINHLYVCQDGPVFRYTDIFDLEEAL</sequence>
<reference evidence="12 13" key="1">
    <citation type="submission" date="2020-08" db="EMBL/GenBank/DDBJ databases">
        <title>Bridging the membrane lipid divide: bacteria of the FCB group superphylum have the potential to synthesize archaeal ether lipids.</title>
        <authorList>
            <person name="Villanueva L."/>
            <person name="Von Meijenfeldt F.A.B."/>
            <person name="Westbye A.B."/>
            <person name="Yadav S."/>
            <person name="Hopmans E.C."/>
            <person name="Dutilh B.E."/>
            <person name="Sinninghe Damste J.S."/>
        </authorList>
    </citation>
    <scope>NUCLEOTIDE SEQUENCE [LARGE SCALE GENOMIC DNA]</scope>
    <source>
        <strain evidence="12">NIOZ-UU27</strain>
    </source>
</reference>
<evidence type="ECO:0000256" key="9">
    <source>
        <dbReference type="ARBA" id="ARBA00034078"/>
    </source>
</evidence>
<dbReference type="PROSITE" id="PS51384">
    <property type="entry name" value="FAD_FR"/>
    <property type="match status" value="1"/>
</dbReference>
<dbReference type="CDD" id="cd06221">
    <property type="entry name" value="sulfite_reductase_like"/>
    <property type="match status" value="1"/>
</dbReference>
<dbReference type="InterPro" id="IPR019480">
    <property type="entry name" value="Dihydroorotate_DH_Fe-S-bd"/>
</dbReference>
<dbReference type="Pfam" id="PF00970">
    <property type="entry name" value="FAD_binding_6"/>
    <property type="match status" value="1"/>
</dbReference>